<dbReference type="AlphaFoldDB" id="A0AAD4R0C4"/>
<evidence type="ECO:0000313" key="1">
    <source>
        <dbReference type="EMBL" id="KAI1701391.1"/>
    </source>
</evidence>
<evidence type="ECO:0000313" key="2">
    <source>
        <dbReference type="Proteomes" id="UP001201812"/>
    </source>
</evidence>
<name>A0AAD4R0C4_9BILA</name>
<proteinExistence type="predicted"/>
<sequence length="110" mass="12560">MGCAAGMGPIRSRIPAWFDCAANDCVNKIHRVGQMLVLSCKDTHSWLASHRRVSFLTTSLSSGYRKMIQIDRFWSLLIPEASVRNHPVHFVGVRRHFENNNNDKIDLESH</sequence>
<organism evidence="1 2">
    <name type="scientific">Ditylenchus destructor</name>
    <dbReference type="NCBI Taxonomy" id="166010"/>
    <lineage>
        <taxon>Eukaryota</taxon>
        <taxon>Metazoa</taxon>
        <taxon>Ecdysozoa</taxon>
        <taxon>Nematoda</taxon>
        <taxon>Chromadorea</taxon>
        <taxon>Rhabditida</taxon>
        <taxon>Tylenchina</taxon>
        <taxon>Tylenchomorpha</taxon>
        <taxon>Sphaerularioidea</taxon>
        <taxon>Anguinidae</taxon>
        <taxon>Anguininae</taxon>
        <taxon>Ditylenchus</taxon>
    </lineage>
</organism>
<comment type="caution">
    <text evidence="1">The sequence shown here is derived from an EMBL/GenBank/DDBJ whole genome shotgun (WGS) entry which is preliminary data.</text>
</comment>
<protein>
    <submittedName>
        <fullName evidence="1">Uncharacterized protein</fullName>
    </submittedName>
</protein>
<dbReference type="EMBL" id="JAKKPZ010000120">
    <property type="protein sequence ID" value="KAI1701391.1"/>
    <property type="molecule type" value="Genomic_DNA"/>
</dbReference>
<reference evidence="1" key="1">
    <citation type="submission" date="2022-01" db="EMBL/GenBank/DDBJ databases">
        <title>Genome Sequence Resource for Two Populations of Ditylenchus destructor, the Migratory Endoparasitic Phytonematode.</title>
        <authorList>
            <person name="Zhang H."/>
            <person name="Lin R."/>
            <person name="Xie B."/>
        </authorList>
    </citation>
    <scope>NUCLEOTIDE SEQUENCE</scope>
    <source>
        <strain evidence="1">BazhouSP</strain>
    </source>
</reference>
<dbReference type="Proteomes" id="UP001201812">
    <property type="component" value="Unassembled WGS sequence"/>
</dbReference>
<gene>
    <name evidence="1" type="ORF">DdX_16145</name>
</gene>
<keyword evidence="2" id="KW-1185">Reference proteome</keyword>
<accession>A0AAD4R0C4</accession>